<feature type="non-terminal residue" evidence="13">
    <location>
        <position position="1"/>
    </location>
</feature>
<feature type="transmembrane region" description="Helical" evidence="10">
    <location>
        <begin position="364"/>
        <end position="382"/>
    </location>
</feature>
<dbReference type="InterPro" id="IPR036640">
    <property type="entry name" value="ABC1_TM_sf"/>
</dbReference>
<dbReference type="GO" id="GO:0005524">
    <property type="term" value="F:ATP binding"/>
    <property type="evidence" value="ECO:0007669"/>
    <property type="project" value="UniProtKB-KW"/>
</dbReference>
<dbReference type="EMBL" id="JNBS01002517">
    <property type="protein sequence ID" value="OQR90579.1"/>
    <property type="molecule type" value="Genomic_DNA"/>
</dbReference>
<keyword evidence="5" id="KW-0547">Nucleotide-binding</keyword>
<dbReference type="Pfam" id="PF00664">
    <property type="entry name" value="ABC_membrane"/>
    <property type="match status" value="1"/>
</dbReference>
<evidence type="ECO:0000256" key="10">
    <source>
        <dbReference type="SAM" id="Phobius"/>
    </source>
</evidence>
<keyword evidence="8 10" id="KW-0472">Membrane</keyword>
<evidence type="ECO:0000313" key="13">
    <source>
        <dbReference type="EMBL" id="OQR90579.1"/>
    </source>
</evidence>
<evidence type="ECO:0000313" key="14">
    <source>
        <dbReference type="Proteomes" id="UP000243217"/>
    </source>
</evidence>
<dbReference type="PANTHER" id="PTHR24223">
    <property type="entry name" value="ATP-BINDING CASSETTE SUB-FAMILY C"/>
    <property type="match status" value="1"/>
</dbReference>
<dbReference type="InterPro" id="IPR011527">
    <property type="entry name" value="ABC1_TM_dom"/>
</dbReference>
<feature type="domain" description="ABC transmembrane type-1" evidence="12">
    <location>
        <begin position="139"/>
        <end position="417"/>
    </location>
</feature>
<keyword evidence="6 13" id="KW-0067">ATP-binding</keyword>
<evidence type="ECO:0000256" key="6">
    <source>
        <dbReference type="ARBA" id="ARBA00022840"/>
    </source>
</evidence>
<evidence type="ECO:0000259" key="12">
    <source>
        <dbReference type="PROSITE" id="PS50929"/>
    </source>
</evidence>
<sequence length="1289" mass="143968">VYSNADIVILDAPLAAIDAMVQNQIIAECIENLLAEKAVILVTHNPDIIASERINQAILLDGGAVQTIELRKPSTIATNTNGAKPLDTVSKDKALQIYDGLQRSNSSDSDDDEHREVGQVSSQVFWQFLAACGGVWTIIFVLLSQLLWQGFQVSSDFWLTQWTSNASRDNTVYYLSIYCGLCLASVLMVLIRTLTVSLSGLKASRYLFESMTKSLLAAPMSFFDATPSGRIINRFSNDIASIDTRLPFSFGSITAEMTVIIASLGTTLIVVRWSGLLMIPILFAYLKLTQLYLQPSRVLSRLQKTTASPVLSFLEEIEQGFVSVRAFGKSYMKSQALRNEYNIDTNHRVEYCDMVVGLWFEMMIELQGTFVVVGVAFCLVYFRQYLTAGMVGLAFNYVLVANTHFAQIVQCWARLELGMVAPERVMEFCDLESEVTTTDNQPAWTLAKGSIEFQNVHFQYKPTSDLVLRDLSFSIKAGEKIGIVGRTGAGKSSLTLVLFRLYPLTSGRIFIDGQDTSTLELQQLRKQLSIIPQSPILFKGTLREFLDPFDSYNDDDLWIALKKAGMAAMVSSLPDKLQAEVAERGINWSVGERQMLCLARALLVKSHIVVLDEATAAIDHATDIRLQQVISEEFKDATVLTIAHRLHTIASSDRCKDLAPFLKKPGAAHMKLVSLDVNNFKSFRGFHSIAFSSGINCITGPNGAGKSNLLEAICFALGCSIKKMFRVNQWTDLLNCSTKEACSKLTIMTRGRQLDAGMFGQSNLGLHSVTVSATITPTGQRSYYLNNRAKSKKELKQFLRTNCGINTNVTLWLIQQNSAQLMDQERKELQLEINSKNTLINHLHGEIIDVGQKLKATPNKRCVKDDIARLEKEREILKCKKADYEMKQFPCLSSQPPQQGHGDYGVLLMHFRLKAEFSKWWPLLGLLMEGYLLHRICQNSIVAKSILNTRDRSQNLIIWPLDDLKLQNRHWAAQWGQIQLEYGDKVMDPLHLFSEEYSDSKLFWPCYRKGTETNALQNELAQDIETLKQQSSLYARLNTTLSDIRSKLSSGIIKPSNTKVDRTITQIKEDIIKVQQKLVENRAVLSQLVEDRSVDHHVNNAMAAQKQQKLHLFQQQSTAITDSIKTLENGIELASKTAAKAQILAYEGVNTTFQSIFQQLVPSKSASIHLKQLSAVECGVNLRVNGRIGVSKELSGGQQTLLGMAYVFALAQYSASPLYVLDEIDAALDESCDSRSDMEILWAKPSFLHITSRGKNSAEGSQGWSIHIRGCSAQELKVLFISNNKEIAL</sequence>
<feature type="transmembrane region" description="Helical" evidence="10">
    <location>
        <begin position="394"/>
        <end position="415"/>
    </location>
</feature>
<comment type="caution">
    <text evidence="13">The sequence shown here is derived from an EMBL/GenBank/DDBJ whole genome shotgun (WGS) entry which is preliminary data.</text>
</comment>
<evidence type="ECO:0000256" key="3">
    <source>
        <dbReference type="ARBA" id="ARBA00022692"/>
    </source>
</evidence>
<dbReference type="InterPro" id="IPR003439">
    <property type="entry name" value="ABC_transporter-like_ATP-bd"/>
</dbReference>
<protein>
    <submittedName>
        <fullName evidence="13">ATP-binding Cassette (ABC) Superfamily</fullName>
    </submittedName>
</protein>
<dbReference type="InterPro" id="IPR003395">
    <property type="entry name" value="RecF/RecN/SMC_N"/>
</dbReference>
<evidence type="ECO:0000256" key="2">
    <source>
        <dbReference type="ARBA" id="ARBA00022448"/>
    </source>
</evidence>
<dbReference type="PROSITE" id="PS50893">
    <property type="entry name" value="ABC_TRANSPORTER_2"/>
    <property type="match status" value="1"/>
</dbReference>
<accession>A0A1V9YXN2</accession>
<dbReference type="InterPro" id="IPR003593">
    <property type="entry name" value="AAA+_ATPase"/>
</dbReference>
<evidence type="ECO:0000256" key="7">
    <source>
        <dbReference type="ARBA" id="ARBA00022989"/>
    </source>
</evidence>
<dbReference type="STRING" id="74557.A0A1V9YXN2"/>
<dbReference type="OrthoDB" id="6500128at2759"/>
<dbReference type="PROSITE" id="PS50929">
    <property type="entry name" value="ABC_TM1F"/>
    <property type="match status" value="1"/>
</dbReference>
<dbReference type="InterPro" id="IPR050173">
    <property type="entry name" value="ABC_transporter_C-like"/>
</dbReference>
<evidence type="ECO:0000259" key="11">
    <source>
        <dbReference type="PROSITE" id="PS50893"/>
    </source>
</evidence>
<dbReference type="CDD" id="cd03244">
    <property type="entry name" value="ABCC_MRP_domain2"/>
    <property type="match status" value="1"/>
</dbReference>
<reference evidence="13 14" key="1">
    <citation type="journal article" date="2014" name="Genome Biol. Evol.">
        <title>The secreted proteins of Achlya hypogyna and Thraustotheca clavata identify the ancestral oomycete secretome and reveal gene acquisitions by horizontal gene transfer.</title>
        <authorList>
            <person name="Misner I."/>
            <person name="Blouin N."/>
            <person name="Leonard G."/>
            <person name="Richards T.A."/>
            <person name="Lane C.E."/>
        </authorList>
    </citation>
    <scope>NUCLEOTIDE SEQUENCE [LARGE SCALE GENOMIC DNA]</scope>
    <source>
        <strain evidence="13 14">ATCC 34112</strain>
    </source>
</reference>
<dbReference type="GO" id="GO:0005774">
    <property type="term" value="C:vacuolar membrane"/>
    <property type="evidence" value="ECO:0007669"/>
    <property type="project" value="UniProtKB-SubCell"/>
</dbReference>
<feature type="coiled-coil region" evidence="9">
    <location>
        <begin position="860"/>
        <end position="887"/>
    </location>
</feature>
<dbReference type="CDD" id="cd18580">
    <property type="entry name" value="ABC_6TM_ABCC_D2"/>
    <property type="match status" value="1"/>
</dbReference>
<dbReference type="GO" id="GO:0016887">
    <property type="term" value="F:ATP hydrolysis activity"/>
    <property type="evidence" value="ECO:0007669"/>
    <property type="project" value="InterPro"/>
</dbReference>
<dbReference type="Gene3D" id="3.40.50.300">
    <property type="entry name" value="P-loop containing nucleotide triphosphate hydrolases"/>
    <property type="match status" value="4"/>
</dbReference>
<keyword evidence="7 10" id="KW-1133">Transmembrane helix</keyword>
<feature type="domain" description="ABC transporter" evidence="11">
    <location>
        <begin position="451"/>
        <end position="685"/>
    </location>
</feature>
<keyword evidence="4" id="KW-0677">Repeat</keyword>
<dbReference type="InterPro" id="IPR027417">
    <property type="entry name" value="P-loop_NTPase"/>
</dbReference>
<dbReference type="SMART" id="SM00382">
    <property type="entry name" value="AAA"/>
    <property type="match status" value="2"/>
</dbReference>
<evidence type="ECO:0000256" key="4">
    <source>
        <dbReference type="ARBA" id="ARBA00022737"/>
    </source>
</evidence>
<keyword evidence="14" id="KW-1185">Reference proteome</keyword>
<dbReference type="SUPFAM" id="SSF52540">
    <property type="entry name" value="P-loop containing nucleoside triphosphate hydrolases"/>
    <property type="match status" value="3"/>
</dbReference>
<dbReference type="Pfam" id="PF02463">
    <property type="entry name" value="SMC_N"/>
    <property type="match status" value="1"/>
</dbReference>
<dbReference type="SUPFAM" id="SSF90123">
    <property type="entry name" value="ABC transporter transmembrane region"/>
    <property type="match status" value="1"/>
</dbReference>
<feature type="transmembrane region" description="Helical" evidence="10">
    <location>
        <begin position="259"/>
        <end position="286"/>
    </location>
</feature>
<gene>
    <name evidence="13" type="ORF">THRCLA_09271</name>
</gene>
<comment type="subcellular location">
    <subcellularLocation>
        <location evidence="1">Vacuole membrane</location>
        <topology evidence="1">Multi-pass membrane protein</topology>
    </subcellularLocation>
</comment>
<feature type="transmembrane region" description="Helical" evidence="10">
    <location>
        <begin position="171"/>
        <end position="191"/>
    </location>
</feature>
<keyword evidence="3 10" id="KW-0812">Transmembrane</keyword>
<evidence type="ECO:0000256" key="1">
    <source>
        <dbReference type="ARBA" id="ARBA00004128"/>
    </source>
</evidence>
<dbReference type="Proteomes" id="UP000243217">
    <property type="component" value="Unassembled WGS sequence"/>
</dbReference>
<dbReference type="FunFam" id="3.40.50.300:FF:000163">
    <property type="entry name" value="Multidrug resistance-associated protein member 4"/>
    <property type="match status" value="1"/>
</dbReference>
<keyword evidence="9" id="KW-0175">Coiled coil</keyword>
<feature type="transmembrane region" description="Helical" evidence="10">
    <location>
        <begin position="124"/>
        <end position="151"/>
    </location>
</feature>
<dbReference type="InterPro" id="IPR044726">
    <property type="entry name" value="ABCC_6TM_D2"/>
</dbReference>
<dbReference type="PANTHER" id="PTHR24223:SF443">
    <property type="entry name" value="MULTIDRUG-RESISTANCE LIKE PROTEIN 1, ISOFORM I"/>
    <property type="match status" value="1"/>
</dbReference>
<evidence type="ECO:0000256" key="9">
    <source>
        <dbReference type="SAM" id="Coils"/>
    </source>
</evidence>
<name>A0A1V9YXN2_9STRA</name>
<evidence type="ECO:0000256" key="8">
    <source>
        <dbReference type="ARBA" id="ARBA00023136"/>
    </source>
</evidence>
<dbReference type="GO" id="GO:0140359">
    <property type="term" value="F:ABC-type transporter activity"/>
    <property type="evidence" value="ECO:0007669"/>
    <property type="project" value="InterPro"/>
</dbReference>
<proteinExistence type="predicted"/>
<dbReference type="Gene3D" id="1.20.1560.10">
    <property type="entry name" value="ABC transporter type 1, transmembrane domain"/>
    <property type="match status" value="1"/>
</dbReference>
<dbReference type="Pfam" id="PF00005">
    <property type="entry name" value="ABC_tran"/>
    <property type="match status" value="1"/>
</dbReference>
<organism evidence="13 14">
    <name type="scientific">Thraustotheca clavata</name>
    <dbReference type="NCBI Taxonomy" id="74557"/>
    <lineage>
        <taxon>Eukaryota</taxon>
        <taxon>Sar</taxon>
        <taxon>Stramenopiles</taxon>
        <taxon>Oomycota</taxon>
        <taxon>Saprolegniomycetes</taxon>
        <taxon>Saprolegniales</taxon>
        <taxon>Achlyaceae</taxon>
        <taxon>Thraustotheca</taxon>
    </lineage>
</organism>
<keyword evidence="2" id="KW-0813">Transport</keyword>
<evidence type="ECO:0000256" key="5">
    <source>
        <dbReference type="ARBA" id="ARBA00022741"/>
    </source>
</evidence>
<dbReference type="FunFam" id="1.20.1560.10:FF:000013">
    <property type="entry name" value="ABC transporter C family member 2"/>
    <property type="match status" value="1"/>
</dbReference>